<keyword evidence="3" id="KW-1185">Reference proteome</keyword>
<dbReference type="InterPro" id="IPR006528">
    <property type="entry name" value="Phage_head_morphogenesis_dom"/>
</dbReference>
<dbReference type="AlphaFoldDB" id="M1N7W5"/>
<dbReference type="Pfam" id="PF04233">
    <property type="entry name" value="Phage_Mu_F"/>
    <property type="match status" value="1"/>
</dbReference>
<evidence type="ECO:0000313" key="3">
    <source>
        <dbReference type="Proteomes" id="UP000011728"/>
    </source>
</evidence>
<dbReference type="PATRIC" id="fig|931276.5.peg.5782"/>
<dbReference type="RefSeq" id="WP_015395769.1">
    <property type="nucleotide sequence ID" value="NC_020291.1"/>
</dbReference>
<evidence type="ECO:0000259" key="1">
    <source>
        <dbReference type="Pfam" id="PF04233"/>
    </source>
</evidence>
<sequence>MGILDFFKPNKYENSKLIELQNIVFNIDSTSLQVSRKQLNDALNKYVSDHSKIVNDCVNLIGTTSDSNTFFTRFNLLNVHLKALSKVENYYSFSEMLPSAQLKKLSIDKDMLINCFISKSWETLLSKTSSLKTEKAKQNNISKFFENIYGYKNNMSNSNVEHLEKLKNSTNLSKVKIDTSGKVIYDGLKKEIDASLYEYVYNKAINDKNIHKFFPEGIPKQTVFHIISEHFKGRRSEAINADICKMFFDISNKNLEKITQTICSISSIALTMSRSKKLGINWYVWRTCMDTRVRPSHAYLEDVLINYDTPPFSETLLNEKPIDNYNAGEQYRCRCCASPVIRLDFISWPHKVFYQNKIQTMTKEQFESIM</sequence>
<gene>
    <name evidence="2" type="ORF">Cspa_c57370</name>
</gene>
<accession>M1N7W5</accession>
<dbReference type="HOGENOM" id="CLU_747426_0_0_9"/>
<dbReference type="OrthoDB" id="9151105at2"/>
<reference evidence="2 3" key="1">
    <citation type="submission" date="2013-02" db="EMBL/GenBank/DDBJ databases">
        <title>Genome sequence of Clostridium saccharoperbutylacetonicum N1-4(HMT).</title>
        <authorList>
            <person name="Poehlein A."/>
            <person name="Daniel R."/>
        </authorList>
    </citation>
    <scope>NUCLEOTIDE SEQUENCE [LARGE SCALE GENOMIC DNA]</scope>
    <source>
        <strain evidence="3">N1-4(HMT)</strain>
    </source>
</reference>
<organism evidence="2 3">
    <name type="scientific">Clostridium saccharoperbutylacetonicum N1-4(HMT)</name>
    <dbReference type="NCBI Taxonomy" id="931276"/>
    <lineage>
        <taxon>Bacteria</taxon>
        <taxon>Bacillati</taxon>
        <taxon>Bacillota</taxon>
        <taxon>Clostridia</taxon>
        <taxon>Eubacteriales</taxon>
        <taxon>Clostridiaceae</taxon>
        <taxon>Clostridium</taxon>
    </lineage>
</organism>
<proteinExistence type="predicted"/>
<protein>
    <submittedName>
        <fullName evidence="2">Putative phage-like protein</fullName>
    </submittedName>
</protein>
<feature type="domain" description="Phage head morphogenesis" evidence="1">
    <location>
        <begin position="232"/>
        <end position="336"/>
    </location>
</feature>
<dbReference type="Proteomes" id="UP000011728">
    <property type="component" value="Chromosome"/>
</dbReference>
<dbReference type="KEGG" id="csr:Cspa_c57370"/>
<evidence type="ECO:0000313" key="2">
    <source>
        <dbReference type="EMBL" id="AGF59462.1"/>
    </source>
</evidence>
<dbReference type="EMBL" id="CP004121">
    <property type="protein sequence ID" value="AGF59462.1"/>
    <property type="molecule type" value="Genomic_DNA"/>
</dbReference>
<name>M1N7W5_9CLOT</name>
<dbReference type="eggNOG" id="COG2369">
    <property type="taxonomic scope" value="Bacteria"/>
</dbReference>